<evidence type="ECO:0000313" key="1">
    <source>
        <dbReference type="EMBL" id="KAB2818245.1"/>
    </source>
</evidence>
<proteinExistence type="predicted"/>
<keyword evidence="2" id="KW-1185">Reference proteome</keyword>
<dbReference type="AlphaFoldDB" id="A0A6L3ZL86"/>
<dbReference type="OrthoDB" id="7593840at2"/>
<protein>
    <submittedName>
        <fullName evidence="1">Uncharacterized protein</fullName>
    </submittedName>
</protein>
<dbReference type="Proteomes" id="UP000484164">
    <property type="component" value="Unassembled WGS sequence"/>
</dbReference>
<organism evidence="1 2">
    <name type="scientific">Phaeocystidibacter marisrubri</name>
    <dbReference type="NCBI Taxonomy" id="1577780"/>
    <lineage>
        <taxon>Bacteria</taxon>
        <taxon>Pseudomonadati</taxon>
        <taxon>Bacteroidota</taxon>
        <taxon>Flavobacteriia</taxon>
        <taxon>Flavobacteriales</taxon>
        <taxon>Phaeocystidibacteraceae</taxon>
        <taxon>Phaeocystidibacter</taxon>
    </lineage>
</organism>
<reference evidence="1 2" key="1">
    <citation type="submission" date="2019-10" db="EMBL/GenBank/DDBJ databases">
        <title>Genome sequence of Phaeocystidibacter marisrubri JCM30614 (type strain).</title>
        <authorList>
            <person name="Bowman J.P."/>
        </authorList>
    </citation>
    <scope>NUCLEOTIDE SEQUENCE [LARGE SCALE GENOMIC DNA]</scope>
    <source>
        <strain evidence="1 2">JCM 30614</strain>
    </source>
</reference>
<gene>
    <name evidence="1" type="ORF">F8C82_07275</name>
</gene>
<sequence>MAQGVNREKNEAYKAYFDSLQTMDYDYYLPIYGKGAYRRGFDLQLAAGISPVYFTQTQEITIQSTSIGFNGGQKVDMSSFIEFGPTIATTHAYTVRPDIWLFPFLNLYGILGGGTTTTEVTLLKPIGFQTSQHFTAQSYGIGATLTGAVGPVWIAWDNNYNFVDVEALVEPVPAFNSSLRVGHNFLNPTRPDRSMAIWVGAFYQKLQNDTRGNLPISDIFPSVGTGQNIETMRDWASGLPPAQRLVANQIIDKIEEFGQGNDVGNATIDYELQKKVTAPFNLILGAQYQFNKNWIARTELGVFGKRSQFLLSLNYRFNLI</sequence>
<dbReference type="EMBL" id="WBVQ01000001">
    <property type="protein sequence ID" value="KAB2818245.1"/>
    <property type="molecule type" value="Genomic_DNA"/>
</dbReference>
<evidence type="ECO:0000313" key="2">
    <source>
        <dbReference type="Proteomes" id="UP000484164"/>
    </source>
</evidence>
<accession>A0A6L3ZL86</accession>
<name>A0A6L3ZL86_9FLAO</name>
<comment type="caution">
    <text evidence="1">The sequence shown here is derived from an EMBL/GenBank/DDBJ whole genome shotgun (WGS) entry which is preliminary data.</text>
</comment>